<evidence type="ECO:0000259" key="12">
    <source>
        <dbReference type="Pfam" id="PF02517"/>
    </source>
</evidence>
<evidence type="ECO:0000256" key="6">
    <source>
        <dbReference type="ARBA" id="ARBA00022824"/>
    </source>
</evidence>
<evidence type="ECO:0000256" key="8">
    <source>
        <dbReference type="ARBA" id="ARBA00023136"/>
    </source>
</evidence>
<evidence type="ECO:0000256" key="7">
    <source>
        <dbReference type="ARBA" id="ARBA00022989"/>
    </source>
</evidence>
<evidence type="ECO:0000256" key="5">
    <source>
        <dbReference type="ARBA" id="ARBA00022801"/>
    </source>
</evidence>
<keyword evidence="6" id="KW-0256">Endoplasmic reticulum</keyword>
<evidence type="ECO:0000256" key="4">
    <source>
        <dbReference type="ARBA" id="ARBA00022692"/>
    </source>
</evidence>
<keyword evidence="7 11" id="KW-1133">Transmembrane helix</keyword>
<keyword evidence="5" id="KW-0378">Hydrolase</keyword>
<organism evidence="13 14">
    <name type="scientific">Salix dunnii</name>
    <dbReference type="NCBI Taxonomy" id="1413687"/>
    <lineage>
        <taxon>Eukaryota</taxon>
        <taxon>Viridiplantae</taxon>
        <taxon>Streptophyta</taxon>
        <taxon>Embryophyta</taxon>
        <taxon>Tracheophyta</taxon>
        <taxon>Spermatophyta</taxon>
        <taxon>Magnoliopsida</taxon>
        <taxon>eudicotyledons</taxon>
        <taxon>Gunneridae</taxon>
        <taxon>Pentapetalae</taxon>
        <taxon>rosids</taxon>
        <taxon>fabids</taxon>
        <taxon>Malpighiales</taxon>
        <taxon>Salicaceae</taxon>
        <taxon>Saliceae</taxon>
        <taxon>Salix</taxon>
    </lineage>
</organism>
<dbReference type="OrthoDB" id="271604at2759"/>
<comment type="subcellular location">
    <subcellularLocation>
        <location evidence="1">Endoplasmic reticulum membrane</location>
        <topology evidence="1">Multi-pass membrane protein</topology>
    </subcellularLocation>
</comment>
<dbReference type="GO" id="GO:0071586">
    <property type="term" value="P:CAAX-box protein processing"/>
    <property type="evidence" value="ECO:0007669"/>
    <property type="project" value="InterPro"/>
</dbReference>
<keyword evidence="3" id="KW-0645">Protease</keyword>
<reference evidence="13 14" key="1">
    <citation type="submission" date="2020-10" db="EMBL/GenBank/DDBJ databases">
        <title>Plant Genome Project.</title>
        <authorList>
            <person name="Zhang R.-G."/>
        </authorList>
    </citation>
    <scope>NUCLEOTIDE SEQUENCE [LARGE SCALE GENOMIC DNA]</scope>
    <source>
        <strain evidence="13">FAFU-HL-1</strain>
        <tissue evidence="13">Leaf</tissue>
    </source>
</reference>
<dbReference type="GO" id="GO:0004222">
    <property type="term" value="F:metalloendopeptidase activity"/>
    <property type="evidence" value="ECO:0007669"/>
    <property type="project" value="InterPro"/>
</dbReference>
<feature type="transmembrane region" description="Helical" evidence="11">
    <location>
        <begin position="46"/>
        <end position="68"/>
    </location>
</feature>
<feature type="domain" description="CAAX prenyl protease 2/Lysostaphin resistance protein A-like" evidence="12">
    <location>
        <begin position="183"/>
        <end position="289"/>
    </location>
</feature>
<evidence type="ECO:0000256" key="9">
    <source>
        <dbReference type="ARBA" id="ARBA00047280"/>
    </source>
</evidence>
<feature type="transmembrane region" description="Helical" evidence="11">
    <location>
        <begin position="276"/>
        <end position="295"/>
    </location>
</feature>
<dbReference type="PANTHER" id="PTHR13046">
    <property type="entry name" value="PROTEASE U48 CAAX PRENYL PROTEASE RCE1"/>
    <property type="match status" value="1"/>
</dbReference>
<keyword evidence="4 11" id="KW-0812">Transmembrane</keyword>
<dbReference type="InterPro" id="IPR039731">
    <property type="entry name" value="Rce1"/>
</dbReference>
<name>A0A835K3D2_9ROSI</name>
<dbReference type="EC" id="3.4.26.1" evidence="10"/>
<evidence type="ECO:0000313" key="14">
    <source>
        <dbReference type="Proteomes" id="UP000657918"/>
    </source>
</evidence>
<dbReference type="Proteomes" id="UP000657918">
    <property type="component" value="Unassembled WGS sequence"/>
</dbReference>
<protein>
    <recommendedName>
        <fullName evidence="10">intramembrane prenyl-peptidase Rce1</fullName>
        <ecNumber evidence="10">3.4.26.1</ecNumber>
    </recommendedName>
</protein>
<sequence>MEPETGLSKPMAVIACATMAFLYVAILYAPTFILRLPAPSSLKEFMIRRFICVAISSFMSLVLCAFLLPLRKREATYLLGVYGIRLDHFWQAVAFPLSLTSLMYAGSLVFKSLLLVDSWREHMHQGEGFFFNCVKAILQSFLAGLSSTASNVLAWRNYVVVSLVIDRSEITSFKDNLGRCTLTKWLSISIKAPITEELVFRACMIPLLLCGGFDIYVVILLCPILFSLAHLNHWMEIYGRQNYSLLKAFMVVGLQLGYTVIFGSYASFLFIRTGHLVAPLVAHIFCNFMGLPMLFVRRTGIVSLAFIAGAVAFICLLCPITRPHLYNDGTDDCECWHGYCS</sequence>
<proteinExistence type="inferred from homology"/>
<evidence type="ECO:0000256" key="10">
    <source>
        <dbReference type="ARBA" id="ARBA00049729"/>
    </source>
</evidence>
<feature type="transmembrane region" description="Helical" evidence="11">
    <location>
        <begin position="12"/>
        <end position="34"/>
    </location>
</feature>
<feature type="transmembrane region" description="Helical" evidence="11">
    <location>
        <begin position="246"/>
        <end position="269"/>
    </location>
</feature>
<dbReference type="Pfam" id="PF02517">
    <property type="entry name" value="Rce1-like"/>
    <property type="match status" value="1"/>
</dbReference>
<comment type="catalytic activity">
    <reaction evidence="9">
        <text>Hydrolyzes the peptide bond -P2-(S-farnesyl or geranylgeranyl)C-P1'-P2'-P3'-COOH where P1' and P2' are amino acids with aliphatic sidechains and P3' is any C-terminal residue.</text>
        <dbReference type="EC" id="3.4.26.1"/>
    </reaction>
</comment>
<dbReference type="InterPro" id="IPR003675">
    <property type="entry name" value="Rce1/LyrA-like_dom"/>
</dbReference>
<evidence type="ECO:0000256" key="11">
    <source>
        <dbReference type="SAM" id="Phobius"/>
    </source>
</evidence>
<gene>
    <name evidence="13" type="ORF">SADUNF_Sadunf06G0063600</name>
</gene>
<evidence type="ECO:0000256" key="3">
    <source>
        <dbReference type="ARBA" id="ARBA00022670"/>
    </source>
</evidence>
<accession>A0A835K3D2</accession>
<evidence type="ECO:0000256" key="1">
    <source>
        <dbReference type="ARBA" id="ARBA00004477"/>
    </source>
</evidence>
<evidence type="ECO:0000256" key="2">
    <source>
        <dbReference type="ARBA" id="ARBA00006897"/>
    </source>
</evidence>
<keyword evidence="8 11" id="KW-0472">Membrane</keyword>
<comment type="caution">
    <text evidence="13">The sequence shown here is derived from an EMBL/GenBank/DDBJ whole genome shotgun (WGS) entry which is preliminary data.</text>
</comment>
<keyword evidence="14" id="KW-1185">Reference proteome</keyword>
<dbReference type="AlphaFoldDB" id="A0A835K3D2"/>
<feature type="transmembrane region" description="Helical" evidence="11">
    <location>
        <begin position="88"/>
        <end position="110"/>
    </location>
</feature>
<dbReference type="PANTHER" id="PTHR13046:SF0">
    <property type="entry name" value="CAAX PRENYL PROTEASE 2"/>
    <property type="match status" value="1"/>
</dbReference>
<feature type="transmembrane region" description="Helical" evidence="11">
    <location>
        <begin position="301"/>
        <end position="320"/>
    </location>
</feature>
<comment type="similarity">
    <text evidence="2">Belongs to the peptidase U48 family.</text>
</comment>
<dbReference type="GO" id="GO:0005789">
    <property type="term" value="C:endoplasmic reticulum membrane"/>
    <property type="evidence" value="ECO:0007669"/>
    <property type="project" value="UniProtKB-SubCell"/>
</dbReference>
<evidence type="ECO:0000313" key="13">
    <source>
        <dbReference type="EMBL" id="KAF9679900.1"/>
    </source>
</evidence>
<dbReference type="EMBL" id="JADGMS010000006">
    <property type="protein sequence ID" value="KAF9679900.1"/>
    <property type="molecule type" value="Genomic_DNA"/>
</dbReference>
<feature type="transmembrane region" description="Helical" evidence="11">
    <location>
        <begin position="198"/>
        <end position="226"/>
    </location>
</feature>